<keyword evidence="4" id="KW-1185">Reference proteome</keyword>
<feature type="compositionally biased region" description="Polar residues" evidence="1">
    <location>
        <begin position="31"/>
        <end position="41"/>
    </location>
</feature>
<dbReference type="InterPro" id="IPR046331">
    <property type="entry name" value="GPAM1-like"/>
</dbReference>
<dbReference type="OrthoDB" id="73491at2759"/>
<dbReference type="EMBL" id="KN847542">
    <property type="protein sequence ID" value="KIW03930.1"/>
    <property type="molecule type" value="Genomic_DNA"/>
</dbReference>
<dbReference type="Proteomes" id="UP000053259">
    <property type="component" value="Unassembled WGS sequence"/>
</dbReference>
<dbReference type="HOGENOM" id="CLU_067132_0_0_1"/>
<dbReference type="PANTHER" id="PTHR46370">
    <property type="entry name" value="GPALPP MOTIFS-CONTAINING PROTEIN 1"/>
    <property type="match status" value="1"/>
</dbReference>
<name>A0A0D2ABL0_9PEZI</name>
<dbReference type="RefSeq" id="XP_016213799.1">
    <property type="nucleotide sequence ID" value="XM_016358181.1"/>
</dbReference>
<protein>
    <recommendedName>
        <fullName evidence="2">DUF3752 domain-containing protein</fullName>
    </recommendedName>
</protein>
<dbReference type="InterPro" id="IPR022226">
    <property type="entry name" value="DUF3752"/>
</dbReference>
<gene>
    <name evidence="3" type="ORF">PV09_04770</name>
</gene>
<dbReference type="VEuPathDB" id="FungiDB:PV09_04770"/>
<dbReference type="InParanoid" id="A0A0D2ABL0"/>
<evidence type="ECO:0000313" key="3">
    <source>
        <dbReference type="EMBL" id="KIW03930.1"/>
    </source>
</evidence>
<evidence type="ECO:0000313" key="4">
    <source>
        <dbReference type="Proteomes" id="UP000053259"/>
    </source>
</evidence>
<feature type="compositionally biased region" description="Basic and acidic residues" evidence="1">
    <location>
        <begin position="112"/>
        <end position="124"/>
    </location>
</feature>
<feature type="compositionally biased region" description="Basic and acidic residues" evidence="1">
    <location>
        <begin position="196"/>
        <end position="247"/>
    </location>
</feature>
<dbReference type="GeneID" id="27312743"/>
<dbReference type="Pfam" id="PF12572">
    <property type="entry name" value="DUF3752"/>
    <property type="match status" value="1"/>
</dbReference>
<reference evidence="3 4" key="1">
    <citation type="submission" date="2015-01" db="EMBL/GenBank/DDBJ databases">
        <title>The Genome Sequence of Ochroconis gallopava CBS43764.</title>
        <authorList>
            <consortium name="The Broad Institute Genomics Platform"/>
            <person name="Cuomo C."/>
            <person name="de Hoog S."/>
            <person name="Gorbushina A."/>
            <person name="Stielow B."/>
            <person name="Teixiera M."/>
            <person name="Abouelleil A."/>
            <person name="Chapman S.B."/>
            <person name="Priest M."/>
            <person name="Young S.K."/>
            <person name="Wortman J."/>
            <person name="Nusbaum C."/>
            <person name="Birren B."/>
        </authorList>
    </citation>
    <scope>NUCLEOTIDE SEQUENCE [LARGE SCALE GENOMIC DNA]</scope>
    <source>
        <strain evidence="3 4">CBS 43764</strain>
    </source>
</reference>
<proteinExistence type="predicted"/>
<feature type="domain" description="DUF3752" evidence="2">
    <location>
        <begin position="128"/>
        <end position="271"/>
    </location>
</feature>
<evidence type="ECO:0000256" key="1">
    <source>
        <dbReference type="SAM" id="MobiDB-lite"/>
    </source>
</evidence>
<dbReference type="AlphaFoldDB" id="A0A0D2ABL0"/>
<organism evidence="3 4">
    <name type="scientific">Verruconis gallopava</name>
    <dbReference type="NCBI Taxonomy" id="253628"/>
    <lineage>
        <taxon>Eukaryota</taxon>
        <taxon>Fungi</taxon>
        <taxon>Dikarya</taxon>
        <taxon>Ascomycota</taxon>
        <taxon>Pezizomycotina</taxon>
        <taxon>Dothideomycetes</taxon>
        <taxon>Pleosporomycetidae</taxon>
        <taxon>Venturiales</taxon>
        <taxon>Sympoventuriaceae</taxon>
        <taxon>Verruconis</taxon>
    </lineage>
</organism>
<evidence type="ECO:0000259" key="2">
    <source>
        <dbReference type="Pfam" id="PF12572"/>
    </source>
</evidence>
<feature type="compositionally biased region" description="Polar residues" evidence="1">
    <location>
        <begin position="155"/>
        <end position="167"/>
    </location>
</feature>
<sequence>MASIGPSLPPHLLAKRKREEEEETTAATAKVTQPSTANSPDRSPDGSEKRRRVIGPSPPPAPIDELPGHSAHSSDDSESSDDDYGPAIPTEDELKKHVDEDVGSSYQQQRSAPKEEAPVKRDDWMMMPPSADGLARHMDPSRRPRQFKSGKGASSGVSDGMDSTWTETPEEKRKRLENQVLGVAPPPSSKLASENAKSKKDEESARRIKEYNEKHRGKSLLEQHKETTSRGEDDDPSKRAFDREKDIGGVLISKSKQQEMMKRAADFNSKFAGGKYL</sequence>
<dbReference type="PANTHER" id="PTHR46370:SF1">
    <property type="entry name" value="GPALPP MOTIFS-CONTAINING PROTEIN 1"/>
    <property type="match status" value="1"/>
</dbReference>
<accession>A0A0D2ABL0</accession>
<feature type="region of interest" description="Disordered" evidence="1">
    <location>
        <begin position="1"/>
        <end position="257"/>
    </location>
</feature>